<dbReference type="PANTHER" id="PTHR43476:SF4">
    <property type="entry name" value="BLR0106 PROTEIN"/>
    <property type="match status" value="1"/>
</dbReference>
<dbReference type="PRINTS" id="PR00420">
    <property type="entry name" value="RNGMNOXGNASE"/>
</dbReference>
<dbReference type="RefSeq" id="WP_103095442.1">
    <property type="nucleotide sequence ID" value="NZ_LYMM01000026.1"/>
</dbReference>
<accession>A0A2K2G351</accession>
<feature type="domain" description="FAD-binding" evidence="3">
    <location>
        <begin position="4"/>
        <end position="335"/>
    </location>
</feature>
<keyword evidence="2" id="KW-0520">NAD</keyword>
<evidence type="ECO:0000313" key="5">
    <source>
        <dbReference type="Proteomes" id="UP000236327"/>
    </source>
</evidence>
<dbReference type="GO" id="GO:0004497">
    <property type="term" value="F:monooxygenase activity"/>
    <property type="evidence" value="ECO:0007669"/>
    <property type="project" value="UniProtKB-KW"/>
</dbReference>
<keyword evidence="4" id="KW-0503">Monooxygenase</keyword>
<comment type="caution">
    <text evidence="4">The sequence shown here is derived from an EMBL/GenBank/DDBJ whole genome shotgun (WGS) entry which is preliminary data.</text>
</comment>
<dbReference type="GO" id="GO:0071949">
    <property type="term" value="F:FAD binding"/>
    <property type="evidence" value="ECO:0007669"/>
    <property type="project" value="InterPro"/>
</dbReference>
<evidence type="ECO:0000313" key="4">
    <source>
        <dbReference type="EMBL" id="PNU05470.1"/>
    </source>
</evidence>
<dbReference type="Gene3D" id="3.50.50.60">
    <property type="entry name" value="FAD/NAD(P)-binding domain"/>
    <property type="match status" value="1"/>
</dbReference>
<dbReference type="Pfam" id="PF01494">
    <property type="entry name" value="FAD_binding_3"/>
    <property type="match status" value="1"/>
</dbReference>
<evidence type="ECO:0000256" key="2">
    <source>
        <dbReference type="ARBA" id="ARBA00023027"/>
    </source>
</evidence>
<dbReference type="AlphaFoldDB" id="A0A2K2G351"/>
<dbReference type="Gene3D" id="3.30.70.2450">
    <property type="match status" value="1"/>
</dbReference>
<dbReference type="InterPro" id="IPR036188">
    <property type="entry name" value="FAD/NAD-bd_sf"/>
</dbReference>
<dbReference type="InterPro" id="IPR002938">
    <property type="entry name" value="FAD-bd"/>
</dbReference>
<sequence>MAKHVIVVGAGPIGLLTAFGLAKEGTRVTILEAEDRFNDKPRALVYHYPVLPHLERLGLLQDCVAEGFLRQNFGWHIHSTGEMIEWKWVPEGMGGHALHLHQGLLSKILARHASALPNVEILLRTKLTSCRQTDGGVIAEVEGPDGPSVLEGDYLIGADGANSTVRRQVLDLQFLGTTWPERYVATNTRIDLSSRGYPKSVMQFDQKHGAIICKIEEPDIWRVTFVEDPDLPIEGIEGRIDAMFADHLPDLPYEVVAYSPYRMHQRIADRMRVGRILLVGDAGHVTNPTGGLGLTGGMFDAFALIEALNRVIHDDAGDEILEFYERDRRRVFSEITSPRASGNLRTLYHLKEGQEKEDRIQFLRTAAGDERLLERELSFTKQMETQF</sequence>
<dbReference type="OrthoDB" id="9791689at2"/>
<organism evidence="4 5">
    <name type="scientific">Novosphingobium guangzhouense</name>
    <dbReference type="NCBI Taxonomy" id="1850347"/>
    <lineage>
        <taxon>Bacteria</taxon>
        <taxon>Pseudomonadati</taxon>
        <taxon>Pseudomonadota</taxon>
        <taxon>Alphaproteobacteria</taxon>
        <taxon>Sphingomonadales</taxon>
        <taxon>Sphingomonadaceae</taxon>
        <taxon>Novosphingobium</taxon>
    </lineage>
</organism>
<keyword evidence="1" id="KW-0560">Oxidoreductase</keyword>
<proteinExistence type="predicted"/>
<protein>
    <submittedName>
        <fullName evidence="4">Para-nitrophenol 4-monooxygenase</fullName>
    </submittedName>
</protein>
<keyword evidence="5" id="KW-1185">Reference proteome</keyword>
<dbReference type="SUPFAM" id="SSF51905">
    <property type="entry name" value="FAD/NAD(P)-binding domain"/>
    <property type="match status" value="1"/>
</dbReference>
<name>A0A2K2G351_9SPHN</name>
<dbReference type="Proteomes" id="UP000236327">
    <property type="component" value="Unassembled WGS sequence"/>
</dbReference>
<gene>
    <name evidence="4" type="ORF">A8V01_16810</name>
</gene>
<dbReference type="PANTHER" id="PTHR43476">
    <property type="entry name" value="3-(3-HYDROXY-PHENYL)PROPIONATE/3-HYDROXYCINNAMIC ACID HYDROXYLASE"/>
    <property type="match status" value="1"/>
</dbReference>
<reference evidence="4 5" key="1">
    <citation type="submission" date="2016-05" db="EMBL/GenBank/DDBJ databases">
        <title>Complete genome sequence of Novosphingobium guangzhouense SA925(T).</title>
        <authorList>
            <person name="Sha S."/>
        </authorList>
    </citation>
    <scope>NUCLEOTIDE SEQUENCE [LARGE SCALE GENOMIC DNA]</scope>
    <source>
        <strain evidence="4 5">SA925</strain>
    </source>
</reference>
<evidence type="ECO:0000256" key="1">
    <source>
        <dbReference type="ARBA" id="ARBA00023002"/>
    </source>
</evidence>
<dbReference type="EMBL" id="LYMM01000026">
    <property type="protein sequence ID" value="PNU05470.1"/>
    <property type="molecule type" value="Genomic_DNA"/>
</dbReference>
<dbReference type="InterPro" id="IPR050631">
    <property type="entry name" value="PheA/TfdB_FAD_monoxygenase"/>
</dbReference>
<evidence type="ECO:0000259" key="3">
    <source>
        <dbReference type="Pfam" id="PF01494"/>
    </source>
</evidence>